<reference evidence="1 2" key="1">
    <citation type="submission" date="2014-02" db="EMBL/GenBank/DDBJ databases">
        <title>Whole genome sequence of Sphingobium chlorophenolicum NBRC 16172.</title>
        <authorList>
            <person name="Gan H.M."/>
            <person name="Gan H.Y."/>
            <person name="Chew T.H."/>
            <person name="Savka M.A."/>
        </authorList>
    </citation>
    <scope>NUCLEOTIDE SEQUENCE [LARGE SCALE GENOMIC DNA]</scope>
    <source>
        <strain evidence="1 2">NBRC 16172</strain>
    </source>
</reference>
<protein>
    <submittedName>
        <fullName evidence="1">Uncharacterized protein</fullName>
    </submittedName>
</protein>
<dbReference type="RefSeq" id="WP_051749604.1">
    <property type="nucleotide sequence ID" value="NZ_JFHR01000003.1"/>
</dbReference>
<sequence length="350" mass="38369">MSTGSDFDHMLEFAQEALALAPVIILGSGASAAHGVPGMWLLADKLGRLPGVDTPSADEATQWSAFHSELRRGTDLESALGAVRLTGRQTGYVADATRSFLLPYDEQVFGAMLSDRRYLPLSRFYRHLFSSTHRTVDVITPNYDRLAEYAADAAGLIHFSGFTSGYLQTRTQAQAPRPTGDSGRVVNVWKVHGSLDWFEDADHQIIGVRGCRETPAGYVPLMITPGIDKYRLAHLEPFRTIFTCSDAALERARAYFCVGYGFNDQHLQTKLVERCDVDSVPIIVITKCLSETTKAFLRGGRCRKYLALEEGDGGVGTRAYTHLQPAGVSFPDQTIWPLANFLDSALGADA</sequence>
<gene>
    <name evidence="1" type="ORF">BV95_00633</name>
</gene>
<comment type="caution">
    <text evidence="1">The sequence shown here is derived from an EMBL/GenBank/DDBJ whole genome shotgun (WGS) entry which is preliminary data.</text>
</comment>
<dbReference type="PATRIC" id="fig|46429.4.peg.618"/>
<proteinExistence type="predicted"/>
<name>A0A081RIR1_SPHCR</name>
<dbReference type="OrthoDB" id="9808492at2"/>
<organism evidence="1 2">
    <name type="scientific">Sphingobium chlorophenolicum</name>
    <dbReference type="NCBI Taxonomy" id="46429"/>
    <lineage>
        <taxon>Bacteria</taxon>
        <taxon>Pseudomonadati</taxon>
        <taxon>Pseudomonadota</taxon>
        <taxon>Alphaproteobacteria</taxon>
        <taxon>Sphingomonadales</taxon>
        <taxon>Sphingomonadaceae</taxon>
        <taxon>Sphingobium</taxon>
    </lineage>
</organism>
<dbReference type="Pfam" id="PF13289">
    <property type="entry name" value="SIR2_2"/>
    <property type="match status" value="1"/>
</dbReference>
<evidence type="ECO:0000313" key="2">
    <source>
        <dbReference type="Proteomes" id="UP000028411"/>
    </source>
</evidence>
<dbReference type="SUPFAM" id="SSF52467">
    <property type="entry name" value="DHS-like NAD/FAD-binding domain"/>
    <property type="match status" value="1"/>
</dbReference>
<dbReference type="EMBL" id="JFHR01000003">
    <property type="protein sequence ID" value="KEQ55084.1"/>
    <property type="molecule type" value="Genomic_DNA"/>
</dbReference>
<evidence type="ECO:0000313" key="1">
    <source>
        <dbReference type="EMBL" id="KEQ55084.1"/>
    </source>
</evidence>
<dbReference type="eggNOG" id="ENOG502Z8F8">
    <property type="taxonomic scope" value="Bacteria"/>
</dbReference>
<dbReference type="Proteomes" id="UP000028411">
    <property type="component" value="Unassembled WGS sequence"/>
</dbReference>
<dbReference type="AlphaFoldDB" id="A0A081RIR1"/>
<accession>A0A081RIR1</accession>
<dbReference type="InterPro" id="IPR029035">
    <property type="entry name" value="DHS-like_NAD/FAD-binding_dom"/>
</dbReference>